<proteinExistence type="predicted"/>
<evidence type="ECO:0000313" key="1">
    <source>
        <dbReference type="EMBL" id="WNZ21504.1"/>
    </source>
</evidence>
<protein>
    <submittedName>
        <fullName evidence="1">DUF2993 domain-containing protein</fullName>
    </submittedName>
</protein>
<accession>A0AA96WAJ0</accession>
<dbReference type="RefSeq" id="WP_316432748.1">
    <property type="nucleotide sequence ID" value="NZ_CP053586.1"/>
</dbReference>
<reference evidence="1" key="1">
    <citation type="submission" date="2020-05" db="EMBL/GenBank/DDBJ databases">
        <authorList>
            <person name="Zhu T."/>
            <person name="Keshari N."/>
            <person name="Lu X."/>
        </authorList>
    </citation>
    <scope>NUCLEOTIDE SEQUENCE</scope>
    <source>
        <strain evidence="1">NK1-12</strain>
    </source>
</reference>
<organism evidence="1">
    <name type="scientific">Leptolyngbya sp. NK1-12</name>
    <dbReference type="NCBI Taxonomy" id="2547451"/>
    <lineage>
        <taxon>Bacteria</taxon>
        <taxon>Bacillati</taxon>
        <taxon>Cyanobacteriota</taxon>
        <taxon>Cyanophyceae</taxon>
        <taxon>Leptolyngbyales</taxon>
        <taxon>Leptolyngbyaceae</taxon>
        <taxon>Leptolyngbya group</taxon>
        <taxon>Leptolyngbya</taxon>
    </lineage>
</organism>
<gene>
    <name evidence="1" type="ORF">HJG54_00570</name>
</gene>
<dbReference type="InterPro" id="IPR021373">
    <property type="entry name" value="DUF2993"/>
</dbReference>
<dbReference type="EMBL" id="CP053586">
    <property type="protein sequence ID" value="WNZ21504.1"/>
    <property type="molecule type" value="Genomic_DNA"/>
</dbReference>
<sequence length="266" mass="29796">MFSGFTGSKSNSSTDFGERMLNAVATQSIRHLFTSSEFVDVVVRCYPSSKLMQGSIDSFKMTGRQLVIRRQFEVAEMSFETDAVAIDFSTLVRGQLRLKQPTQAVAQIILVEDAINRAFQAELVQKRLQMLDLPPLTNLSGGEPVSFRDVQITLLPENRVTIAAKTDLPNRSDVPIHLAATLEIEKRRRIVFANPQFEAEAISDTALRGISEPLTMAFVQVLNEMVDLDRFDLDGVTMRLNRLETHDKQLLFSGYAQIDHFPKGSA</sequence>
<dbReference type="AlphaFoldDB" id="A0AA96WAJ0"/>
<dbReference type="Pfam" id="PF11209">
    <property type="entry name" value="LmeA"/>
    <property type="match status" value="1"/>
</dbReference>
<name>A0AA96WAJ0_9CYAN</name>